<evidence type="ECO:0000313" key="2">
    <source>
        <dbReference type="EMBL" id="CAB4178584.1"/>
    </source>
</evidence>
<organism evidence="6">
    <name type="scientific">uncultured Caudovirales phage</name>
    <dbReference type="NCBI Taxonomy" id="2100421"/>
    <lineage>
        <taxon>Viruses</taxon>
        <taxon>Duplodnaviria</taxon>
        <taxon>Heunggongvirae</taxon>
        <taxon>Uroviricota</taxon>
        <taxon>Caudoviricetes</taxon>
        <taxon>Peduoviridae</taxon>
        <taxon>Maltschvirus</taxon>
        <taxon>Maltschvirus maltsch</taxon>
    </lineage>
</organism>
<gene>
    <name evidence="2" type="ORF">UFOVP1018_40</name>
    <name evidence="3" type="ORF">UFOVP1105_41</name>
    <name evidence="4" type="ORF">UFOVP1372_31</name>
    <name evidence="5" type="ORF">UFOVP1470_42</name>
    <name evidence="6" type="ORF">UFOVP1557_31</name>
    <name evidence="1" type="ORF">UFOVP939_36</name>
</gene>
<dbReference type="EMBL" id="LR797319">
    <property type="protein sequence ID" value="CAB4202706.1"/>
    <property type="molecule type" value="Genomic_DNA"/>
</dbReference>
<dbReference type="EMBL" id="LR796966">
    <property type="protein sequence ID" value="CAB4178584.1"/>
    <property type="molecule type" value="Genomic_DNA"/>
</dbReference>
<sequence length="84" mass="9505">MTDTSIVVKTKRIFNLTGEYKMTKSNRSQLTKCMYYASMGEYGIAARGISSLVRSSRTKKEQNEIITEASSYPAIVQHEDFIIS</sequence>
<dbReference type="EMBL" id="LR796887">
    <property type="protein sequence ID" value="CAB4172673.1"/>
    <property type="molecule type" value="Genomic_DNA"/>
</dbReference>
<name>A0A6J7XGM5_9CAUD</name>
<evidence type="ECO:0000313" key="3">
    <source>
        <dbReference type="EMBL" id="CAB4184219.1"/>
    </source>
</evidence>
<protein>
    <submittedName>
        <fullName evidence="6">Uncharacterized protein</fullName>
    </submittedName>
</protein>
<dbReference type="EMBL" id="LR797054">
    <property type="protein sequence ID" value="CAB4184219.1"/>
    <property type="molecule type" value="Genomic_DNA"/>
</dbReference>
<evidence type="ECO:0000313" key="4">
    <source>
        <dbReference type="EMBL" id="CAB4202706.1"/>
    </source>
</evidence>
<proteinExistence type="predicted"/>
<evidence type="ECO:0000313" key="6">
    <source>
        <dbReference type="EMBL" id="CAB5230101.1"/>
    </source>
</evidence>
<accession>A0A6J7XGM5</accession>
<evidence type="ECO:0000313" key="5">
    <source>
        <dbReference type="EMBL" id="CAB4215050.1"/>
    </source>
</evidence>
<evidence type="ECO:0000313" key="1">
    <source>
        <dbReference type="EMBL" id="CAB4172673.1"/>
    </source>
</evidence>
<reference evidence="6" key="1">
    <citation type="submission" date="2020-05" db="EMBL/GenBank/DDBJ databases">
        <authorList>
            <person name="Chiriac C."/>
            <person name="Salcher M."/>
            <person name="Ghai R."/>
            <person name="Kavagutti S V."/>
        </authorList>
    </citation>
    <scope>NUCLEOTIDE SEQUENCE</scope>
</reference>
<dbReference type="EMBL" id="LR798407">
    <property type="protein sequence ID" value="CAB5230101.1"/>
    <property type="molecule type" value="Genomic_DNA"/>
</dbReference>
<dbReference type="EMBL" id="LR797419">
    <property type="protein sequence ID" value="CAB4215050.1"/>
    <property type="molecule type" value="Genomic_DNA"/>
</dbReference>